<organism evidence="2 3">
    <name type="scientific">Pseudomonas mandelii PD30</name>
    <dbReference type="NCBI Taxonomy" id="1419583"/>
    <lineage>
        <taxon>Bacteria</taxon>
        <taxon>Pseudomonadati</taxon>
        <taxon>Pseudomonadota</taxon>
        <taxon>Gammaproteobacteria</taxon>
        <taxon>Pseudomonadales</taxon>
        <taxon>Pseudomonadaceae</taxon>
        <taxon>Pseudomonas</taxon>
    </lineage>
</organism>
<name>A0A059L6F7_9PSED</name>
<evidence type="ECO:0000313" key="2">
    <source>
        <dbReference type="EMBL" id="KDD69574.1"/>
    </source>
</evidence>
<proteinExistence type="predicted"/>
<comment type="caution">
    <text evidence="2">The sequence shown here is derived from an EMBL/GenBank/DDBJ whole genome shotgun (WGS) entry which is preliminary data.</text>
</comment>
<dbReference type="SUPFAM" id="SSF54637">
    <property type="entry name" value="Thioesterase/thiol ester dehydrase-isomerase"/>
    <property type="match status" value="1"/>
</dbReference>
<sequence length="149" mass="16587">MKFEVNALIDRVVELAEWESILCISTVPEQSPLFDGHFPGNPIVPGVLLVESMAQASGYLYMLSSGFERMPYLVNIRSAKFKRFVCPGDVLDISSQLTHRGDGYLLYKAQIHCSQVVATAEFMLRLMDFPNAVLKDSVIGSVTKAKENK</sequence>
<evidence type="ECO:0000313" key="3">
    <source>
        <dbReference type="Proteomes" id="UP000026739"/>
    </source>
</evidence>
<dbReference type="eggNOG" id="COG0764">
    <property type="taxonomic scope" value="Bacteria"/>
</dbReference>
<dbReference type="Pfam" id="PF07977">
    <property type="entry name" value="FabA"/>
    <property type="match status" value="1"/>
</dbReference>
<dbReference type="RefSeq" id="WP_050482789.1">
    <property type="nucleotide sequence ID" value="NZ_AZQQ01000066.1"/>
</dbReference>
<dbReference type="AlphaFoldDB" id="A0A059L6F7"/>
<dbReference type="Proteomes" id="UP000026739">
    <property type="component" value="Unassembled WGS sequence"/>
</dbReference>
<keyword evidence="1" id="KW-0456">Lyase</keyword>
<dbReference type="PANTHER" id="PTHR30272:SF1">
    <property type="entry name" value="3-HYDROXYACYL-[ACYL-CARRIER-PROTEIN] DEHYDRATASE"/>
    <property type="match status" value="1"/>
</dbReference>
<dbReference type="InterPro" id="IPR029069">
    <property type="entry name" value="HotDog_dom_sf"/>
</dbReference>
<accession>A0A059L6F7</accession>
<protein>
    <recommendedName>
        <fullName evidence="4">3-hydroxyacyl-ACP dehydratase</fullName>
    </recommendedName>
</protein>
<dbReference type="EMBL" id="AZQQ01000066">
    <property type="protein sequence ID" value="KDD69574.1"/>
    <property type="molecule type" value="Genomic_DNA"/>
</dbReference>
<gene>
    <name evidence="2" type="ORF">V466_08825</name>
</gene>
<dbReference type="GO" id="GO:0016829">
    <property type="term" value="F:lyase activity"/>
    <property type="evidence" value="ECO:0007669"/>
    <property type="project" value="UniProtKB-KW"/>
</dbReference>
<dbReference type="CDD" id="cd01288">
    <property type="entry name" value="FabZ"/>
    <property type="match status" value="1"/>
</dbReference>
<dbReference type="InterPro" id="IPR013114">
    <property type="entry name" value="FabA_FabZ"/>
</dbReference>
<reference evidence="2 3" key="1">
    <citation type="submission" date="2013-12" db="EMBL/GenBank/DDBJ databases">
        <authorList>
            <person name="Formusa P.A."/>
            <person name="Habash M."/>
            <person name="Lee H."/>
            <person name="Trevors J.T."/>
        </authorList>
    </citation>
    <scope>NUCLEOTIDE SEQUENCE [LARGE SCALE GENOMIC DNA]</scope>
    <source>
        <strain evidence="2 3">PD30</strain>
    </source>
</reference>
<evidence type="ECO:0000256" key="1">
    <source>
        <dbReference type="ARBA" id="ARBA00023239"/>
    </source>
</evidence>
<dbReference type="Gene3D" id="3.10.129.10">
    <property type="entry name" value="Hotdog Thioesterase"/>
    <property type="match status" value="1"/>
</dbReference>
<evidence type="ECO:0008006" key="4">
    <source>
        <dbReference type="Google" id="ProtNLM"/>
    </source>
</evidence>
<dbReference type="PANTHER" id="PTHR30272">
    <property type="entry name" value="3-HYDROXYACYL-[ACYL-CARRIER-PROTEIN] DEHYDRATASE"/>
    <property type="match status" value="1"/>
</dbReference>